<protein>
    <recommendedName>
        <fullName evidence="4">Membrane protein insertase YidC</fullName>
    </recommendedName>
</protein>
<feature type="non-terminal residue" evidence="2">
    <location>
        <position position="1"/>
    </location>
</feature>
<dbReference type="OrthoDB" id="9780552at2"/>
<dbReference type="EMBL" id="NRJF01000075">
    <property type="protein sequence ID" value="RIY36023.1"/>
    <property type="molecule type" value="Genomic_DNA"/>
</dbReference>
<comment type="caution">
    <text evidence="2">The sequence shown here is derived from an EMBL/GenBank/DDBJ whole genome shotgun (WGS) entry which is preliminary data.</text>
</comment>
<evidence type="ECO:0008006" key="4">
    <source>
        <dbReference type="Google" id="ProtNLM"/>
    </source>
</evidence>
<accession>A0A3A1YCN4</accession>
<proteinExistence type="predicted"/>
<sequence>PLQRKIMKMMPYIFIVFFLFLPSGLILYYIVSNIITIIFIIYYNRKLTYLYANNLLPTYKVVDRPITAPRRKR</sequence>
<keyword evidence="1" id="KW-0472">Membrane</keyword>
<keyword evidence="1" id="KW-0812">Transmembrane</keyword>
<evidence type="ECO:0000256" key="1">
    <source>
        <dbReference type="SAM" id="Phobius"/>
    </source>
</evidence>
<feature type="transmembrane region" description="Helical" evidence="1">
    <location>
        <begin position="12"/>
        <end position="43"/>
    </location>
</feature>
<dbReference type="Proteomes" id="UP000265964">
    <property type="component" value="Unassembled WGS sequence"/>
</dbReference>
<keyword evidence="1" id="KW-1133">Transmembrane helix</keyword>
<name>A0A3A1YCN4_9GAMM</name>
<evidence type="ECO:0000313" key="3">
    <source>
        <dbReference type="Proteomes" id="UP000265964"/>
    </source>
</evidence>
<keyword evidence="3" id="KW-1185">Reference proteome</keyword>
<dbReference type="AlphaFoldDB" id="A0A3A1YCN4"/>
<reference evidence="2 3" key="1">
    <citation type="submission" date="2017-08" db="EMBL/GenBank/DDBJ databases">
        <title>Reclassification of Bisgaard taxon 37 and 44.</title>
        <authorList>
            <person name="Christensen H."/>
        </authorList>
    </citation>
    <scope>NUCLEOTIDE SEQUENCE [LARGE SCALE GENOMIC DNA]</scope>
    <source>
        <strain evidence="2 3">EEAB3T1</strain>
    </source>
</reference>
<gene>
    <name evidence="2" type="ORF">CKF59_03105</name>
</gene>
<evidence type="ECO:0000313" key="2">
    <source>
        <dbReference type="EMBL" id="RIY36023.1"/>
    </source>
</evidence>
<organism evidence="2 3">
    <name type="scientific">Psittacicella gerlachiana</name>
    <dbReference type="NCBI Taxonomy" id="2028574"/>
    <lineage>
        <taxon>Bacteria</taxon>
        <taxon>Pseudomonadati</taxon>
        <taxon>Pseudomonadota</taxon>
        <taxon>Gammaproteobacteria</taxon>
        <taxon>Pasteurellales</taxon>
        <taxon>Psittacicellaceae</taxon>
        <taxon>Psittacicella</taxon>
    </lineage>
</organism>